<sequence length="43" mass="4681">MVKLLINAESIFKYIKDCIDISVRGQSASARIADTHTVSSLSV</sequence>
<dbReference type="AlphaFoldDB" id="A0A2Z5ZMT1"/>
<accession>A0A2Z5ZMT1</accession>
<protein>
    <submittedName>
        <fullName evidence="1">Uncharacterized protein</fullName>
    </submittedName>
</protein>
<keyword evidence="1" id="KW-0614">Plasmid</keyword>
<reference evidence="1 2" key="1">
    <citation type="submission" date="2018-02" db="EMBL/GenBank/DDBJ databases">
        <title>Acetobacter orientalis genome.</title>
        <authorList>
            <person name="Nakashima N."/>
            <person name="Tamura T."/>
        </authorList>
    </citation>
    <scope>NUCLEOTIDE SEQUENCE [LARGE SCALE GENOMIC DNA]</scope>
    <source>
        <strain evidence="1 2">FAN1</strain>
        <plasmid evidence="2">paof1 fan1 dna</plasmid>
    </source>
</reference>
<dbReference type="Proteomes" id="UP000270034">
    <property type="component" value="Plasmid pAOF1"/>
</dbReference>
<evidence type="ECO:0000313" key="2">
    <source>
        <dbReference type="Proteomes" id="UP000270034"/>
    </source>
</evidence>
<proteinExistence type="predicted"/>
<dbReference type="EMBL" id="AP018516">
    <property type="protein sequence ID" value="BBC81755.1"/>
    <property type="molecule type" value="Genomic_DNA"/>
</dbReference>
<name>A0A2Z5ZMT1_9PROT</name>
<evidence type="ECO:0000313" key="1">
    <source>
        <dbReference type="EMBL" id="BBC81755.1"/>
    </source>
</evidence>
<organism evidence="1 2">
    <name type="scientific">Acetobacter orientalis</name>
    <dbReference type="NCBI Taxonomy" id="146474"/>
    <lineage>
        <taxon>Bacteria</taxon>
        <taxon>Pseudomonadati</taxon>
        <taxon>Pseudomonadota</taxon>
        <taxon>Alphaproteobacteria</taxon>
        <taxon>Acetobacterales</taxon>
        <taxon>Acetobacteraceae</taxon>
        <taxon>Acetobacter</taxon>
    </lineage>
</organism>
<geneLocation type="plasmid" evidence="2">
    <name>paof1 fan1 dna</name>
</geneLocation>
<dbReference type="KEGG" id="aot:AcetOri_orf00092p"/>
<gene>
    <name evidence="1" type="ORF">AcetOrient_orf00092p</name>
</gene>